<accession>F8A1A6</accession>
<dbReference type="InterPro" id="IPR059026">
    <property type="entry name" value="LpqB_N"/>
</dbReference>
<dbReference type="STRING" id="593907.Celgi_1134"/>
<evidence type="ECO:0000313" key="2">
    <source>
        <dbReference type="EMBL" id="AEI11653.1"/>
    </source>
</evidence>
<dbReference type="eggNOG" id="COG5401">
    <property type="taxonomic scope" value="Bacteria"/>
</dbReference>
<reference evidence="3" key="1">
    <citation type="submission" date="2011-04" db="EMBL/GenBank/DDBJ databases">
        <title>Complete sequence of Cellvibrio gilvus ATCC 13127.</title>
        <authorList>
            <person name="Lucas S."/>
            <person name="Han J."/>
            <person name="Lapidus A."/>
            <person name="Cheng J.-F."/>
            <person name="Goodwin L."/>
            <person name="Pitluck S."/>
            <person name="Peters L."/>
            <person name="Munk A."/>
            <person name="Detter J.C."/>
            <person name="Han C."/>
            <person name="Tapia R."/>
            <person name="Land M."/>
            <person name="Hauser L."/>
            <person name="Kyrpides N."/>
            <person name="Ivanova N."/>
            <person name="Ovchinnikova G."/>
            <person name="Pagani I."/>
            <person name="Mead D."/>
            <person name="Brumm P."/>
            <person name="Woyke T."/>
        </authorList>
    </citation>
    <scope>NUCLEOTIDE SEQUENCE [LARGE SCALE GENOMIC DNA]</scope>
    <source>
        <strain evidence="3">ATCC 13127 / NRRL B-14078</strain>
    </source>
</reference>
<dbReference type="AlphaFoldDB" id="F8A1A6"/>
<sequence length="557" mass="57661">MTARRTPAPVRTWATALVAALVTSLTLVGCVAMPTSGPVRQGDGTVPEEGRVDLLAEGPQRGATPAQIVEGFLLAGSAGFVGEFVTAREYLTGEARQSWQPRDGVVVTGSLPAPVVEEQRVTYEVPVVARIDADGRYTEAPAGAQESVTYELERTVAGEWRIATAPQGLLLAQAEFDRQFRAAPLYFLSSDAQFLVPDIRWFPALNQQTSIARALLAGPSPWLRDAVATAIPEGAQLNAQTVVIGDDGVAQVDLELASTMTLDARALMLAQLQASLGGVPGVRSVQVTADGVPIDGPATLERGGLPDGPVEMVRDGVLTTLDADGLAPVPGVAALTPGAHAPARDESGQVRVLLDASGDLVTVAREDDEPAVLLEGGPLLPPSVDRFGWAWTARPTQGLVAAREGAEPVAVTAESLDGRTVVAVRMARDATRLAVVSRGADGVSVEVYGVVRDASGTPQRVGEPVRVGATLVEAGEVVWLDESLLGVIGRSTGATAVHRVPVSGPTRALPEVPDLVAVAGGKVLYAASGDGLLHKLVGATWVAVPGAEEISDPAYPG</sequence>
<protein>
    <submittedName>
        <fullName evidence="2">Lipoprotein LpqB, beta-propeller domain-like protein</fullName>
    </submittedName>
</protein>
<dbReference type="PROSITE" id="PS51257">
    <property type="entry name" value="PROKAR_LIPOPROTEIN"/>
    <property type="match status" value="1"/>
</dbReference>
<dbReference type="SMART" id="SM00909">
    <property type="entry name" value="Germane"/>
    <property type="match status" value="1"/>
</dbReference>
<dbReference type="KEGG" id="cga:Celgi_1134"/>
<dbReference type="RefSeq" id="WP_013883172.1">
    <property type="nucleotide sequence ID" value="NC_015671.1"/>
</dbReference>
<dbReference type="Pfam" id="PF25976">
    <property type="entry name" value="LpqB_N"/>
    <property type="match status" value="1"/>
</dbReference>
<dbReference type="Pfam" id="PF10647">
    <property type="entry name" value="Gmad1"/>
    <property type="match status" value="1"/>
</dbReference>
<dbReference type="OrthoDB" id="3226781at2"/>
<evidence type="ECO:0000259" key="1">
    <source>
        <dbReference type="SMART" id="SM00909"/>
    </source>
</evidence>
<dbReference type="Proteomes" id="UP000000485">
    <property type="component" value="Chromosome"/>
</dbReference>
<dbReference type="Pfam" id="PF10646">
    <property type="entry name" value="Germane"/>
    <property type="match status" value="1"/>
</dbReference>
<dbReference type="InterPro" id="IPR019606">
    <property type="entry name" value="GerMN"/>
</dbReference>
<dbReference type="EMBL" id="CP002665">
    <property type="protein sequence ID" value="AEI11653.1"/>
    <property type="molecule type" value="Genomic_DNA"/>
</dbReference>
<evidence type="ECO:0000313" key="3">
    <source>
        <dbReference type="Proteomes" id="UP000000485"/>
    </source>
</evidence>
<dbReference type="InterPro" id="IPR018910">
    <property type="entry name" value="LpqB_C"/>
</dbReference>
<gene>
    <name evidence="2" type="ordered locus">Celgi_1134</name>
</gene>
<keyword evidence="3" id="KW-1185">Reference proteome</keyword>
<feature type="domain" description="GerMN" evidence="1">
    <location>
        <begin position="208"/>
        <end position="298"/>
    </location>
</feature>
<dbReference type="HOGENOM" id="CLU_032207_0_0_11"/>
<name>F8A1A6_CELGA</name>
<keyword evidence="2" id="KW-0449">Lipoprotein</keyword>
<proteinExistence type="predicted"/>
<organism evidence="2 3">
    <name type="scientific">Cellulomonas gilvus (strain ATCC 13127 / NRRL B-14078)</name>
    <name type="common">Cellvibrio gilvus</name>
    <dbReference type="NCBI Taxonomy" id="593907"/>
    <lineage>
        <taxon>Bacteria</taxon>
        <taxon>Bacillati</taxon>
        <taxon>Actinomycetota</taxon>
        <taxon>Actinomycetes</taxon>
        <taxon>Micrococcales</taxon>
        <taxon>Cellulomonadaceae</taxon>
        <taxon>Cellulomonas</taxon>
    </lineage>
</organism>